<reference evidence="1" key="1">
    <citation type="journal article" date="2014" name="Int. J. Syst. Evol. Microbiol.">
        <title>Complete genome sequence of Corynebacterium casei LMG S-19264T (=DSM 44701T), isolated from a smear-ripened cheese.</title>
        <authorList>
            <consortium name="US DOE Joint Genome Institute (JGI-PGF)"/>
            <person name="Walter F."/>
            <person name="Albersmeier A."/>
            <person name="Kalinowski J."/>
            <person name="Ruckert C."/>
        </authorList>
    </citation>
    <scope>NUCLEOTIDE SEQUENCE</scope>
    <source>
        <strain evidence="1">CGMCC 1.15343</strain>
    </source>
</reference>
<dbReference type="EMBL" id="BMIL01000012">
    <property type="protein sequence ID" value="GGC75201.1"/>
    <property type="molecule type" value="Genomic_DNA"/>
</dbReference>
<organism evidence="1 2">
    <name type="scientific">Pedobacter quisquiliarum</name>
    <dbReference type="NCBI Taxonomy" id="1834438"/>
    <lineage>
        <taxon>Bacteria</taxon>
        <taxon>Pseudomonadati</taxon>
        <taxon>Bacteroidota</taxon>
        <taxon>Sphingobacteriia</taxon>
        <taxon>Sphingobacteriales</taxon>
        <taxon>Sphingobacteriaceae</taxon>
        <taxon>Pedobacter</taxon>
    </lineage>
</organism>
<name>A0A916UK34_9SPHI</name>
<accession>A0A916UK34</accession>
<protein>
    <submittedName>
        <fullName evidence="1">Uncharacterized protein</fullName>
    </submittedName>
</protein>
<comment type="caution">
    <text evidence="1">The sequence shown here is derived from an EMBL/GenBank/DDBJ whole genome shotgun (WGS) entry which is preliminary data.</text>
</comment>
<evidence type="ECO:0000313" key="2">
    <source>
        <dbReference type="Proteomes" id="UP000651668"/>
    </source>
</evidence>
<evidence type="ECO:0000313" key="1">
    <source>
        <dbReference type="EMBL" id="GGC75201.1"/>
    </source>
</evidence>
<dbReference type="AlphaFoldDB" id="A0A916UK34"/>
<dbReference type="RefSeq" id="WP_188627870.1">
    <property type="nucleotide sequence ID" value="NZ_BMIL01000012.1"/>
</dbReference>
<sequence>MTDFEFTALAEQDKIKVLSHAYYLATSEEAPAMLFLVDHFFVEVICDIDGNLLTTITYSSSSILPDQYLDLVNLSEIANRLR</sequence>
<proteinExistence type="predicted"/>
<reference evidence="1" key="2">
    <citation type="submission" date="2020-09" db="EMBL/GenBank/DDBJ databases">
        <authorList>
            <person name="Sun Q."/>
            <person name="Zhou Y."/>
        </authorList>
    </citation>
    <scope>NUCLEOTIDE SEQUENCE</scope>
    <source>
        <strain evidence="1">CGMCC 1.15343</strain>
    </source>
</reference>
<keyword evidence="2" id="KW-1185">Reference proteome</keyword>
<gene>
    <name evidence="1" type="ORF">GCM10011387_31190</name>
</gene>
<dbReference type="Proteomes" id="UP000651668">
    <property type="component" value="Unassembled WGS sequence"/>
</dbReference>